<reference evidence="3 4" key="1">
    <citation type="submission" date="2019-05" db="EMBL/GenBank/DDBJ databases">
        <authorList>
            <person name="Pankratov T."/>
            <person name="Grouzdev D."/>
        </authorList>
    </citation>
    <scope>NUCLEOTIDE SEQUENCE [LARGE SCALE GENOMIC DNA]</scope>
    <source>
        <strain evidence="3 4">KEBCLARHB70R</strain>
    </source>
</reference>
<dbReference type="EMBL" id="VCDI01000001">
    <property type="protein sequence ID" value="TLU74367.1"/>
    <property type="molecule type" value="Genomic_DNA"/>
</dbReference>
<dbReference type="InterPro" id="IPR036291">
    <property type="entry name" value="NAD(P)-bd_dom_sf"/>
</dbReference>
<evidence type="ECO:0000313" key="4">
    <source>
        <dbReference type="Proteomes" id="UP000305654"/>
    </source>
</evidence>
<protein>
    <submittedName>
        <fullName evidence="3">SDR family oxidoreductase</fullName>
    </submittedName>
</protein>
<name>A0A5R9JCV8_9PROT</name>
<dbReference type="GO" id="GO:0016616">
    <property type="term" value="F:oxidoreductase activity, acting on the CH-OH group of donors, NAD or NADP as acceptor"/>
    <property type="evidence" value="ECO:0007669"/>
    <property type="project" value="TreeGrafter"/>
</dbReference>
<comment type="caution">
    <text evidence="3">The sequence shown here is derived from an EMBL/GenBank/DDBJ whole genome shotgun (WGS) entry which is preliminary data.</text>
</comment>
<dbReference type="Gene3D" id="3.40.50.720">
    <property type="entry name" value="NAD(P)-binding Rossmann-like Domain"/>
    <property type="match status" value="1"/>
</dbReference>
<dbReference type="SUPFAM" id="SSF51735">
    <property type="entry name" value="NAD(P)-binding Rossmann-fold domains"/>
    <property type="match status" value="1"/>
</dbReference>
<dbReference type="SMART" id="SM00822">
    <property type="entry name" value="PKS_KR"/>
    <property type="match status" value="1"/>
</dbReference>
<dbReference type="Proteomes" id="UP000305654">
    <property type="component" value="Unassembled WGS sequence"/>
</dbReference>
<sequence length="261" mass="27372">MEMAQLGADLYRLDGRVAVVTGAARGIGETIARQLGALGATVVLTDLNPEVEATARRLADEGLGTEALVFDVTDVAAVGAAADKIVARHGRVDALVANAGISLERQAVDHSAEDWRRVMALNLDAVFFTTQAFARPMLSQGKGAVVLISSISGVGISRPERHVSYDVSKAGVAHMARSLGVEWAKSGVRVNAVGPGYTDTEMLADVGRSRPEVMQAWLADIPTGRLLRREEIAAVVGFLLSDAASGVTGHLMMADHGYSVG</sequence>
<dbReference type="AlphaFoldDB" id="A0A5R9JCV8"/>
<evidence type="ECO:0000259" key="2">
    <source>
        <dbReference type="SMART" id="SM00822"/>
    </source>
</evidence>
<accession>A0A5R9JCV8</accession>
<keyword evidence="4" id="KW-1185">Reference proteome</keyword>
<dbReference type="FunFam" id="3.40.50.720:FF:000084">
    <property type="entry name" value="Short-chain dehydrogenase reductase"/>
    <property type="match status" value="1"/>
</dbReference>
<dbReference type="PRINTS" id="PR00080">
    <property type="entry name" value="SDRFAMILY"/>
</dbReference>
<dbReference type="PANTHER" id="PTHR42760">
    <property type="entry name" value="SHORT-CHAIN DEHYDROGENASES/REDUCTASES FAMILY MEMBER"/>
    <property type="match status" value="1"/>
</dbReference>
<dbReference type="Pfam" id="PF13561">
    <property type="entry name" value="adh_short_C2"/>
    <property type="match status" value="1"/>
</dbReference>
<dbReference type="InterPro" id="IPR002347">
    <property type="entry name" value="SDR_fam"/>
</dbReference>
<comment type="similarity">
    <text evidence="1">Belongs to the short-chain dehydrogenases/reductases (SDR) family.</text>
</comment>
<gene>
    <name evidence="3" type="ORF">FE263_04060</name>
</gene>
<proteinExistence type="inferred from homology"/>
<dbReference type="OrthoDB" id="7255009at2"/>
<organism evidence="3 4">
    <name type="scientific">Lichenicoccus roseus</name>
    <dbReference type="NCBI Taxonomy" id="2683649"/>
    <lineage>
        <taxon>Bacteria</taxon>
        <taxon>Pseudomonadati</taxon>
        <taxon>Pseudomonadota</taxon>
        <taxon>Alphaproteobacteria</taxon>
        <taxon>Acetobacterales</taxon>
        <taxon>Acetobacteraceae</taxon>
        <taxon>Lichenicoccus</taxon>
    </lineage>
</organism>
<evidence type="ECO:0000313" key="3">
    <source>
        <dbReference type="EMBL" id="TLU74367.1"/>
    </source>
</evidence>
<dbReference type="PRINTS" id="PR00081">
    <property type="entry name" value="GDHRDH"/>
</dbReference>
<feature type="domain" description="Ketoreductase" evidence="2">
    <location>
        <begin position="16"/>
        <end position="225"/>
    </location>
</feature>
<dbReference type="InterPro" id="IPR057326">
    <property type="entry name" value="KR_dom"/>
</dbReference>
<evidence type="ECO:0000256" key="1">
    <source>
        <dbReference type="ARBA" id="ARBA00006484"/>
    </source>
</evidence>